<dbReference type="Pfam" id="PF13491">
    <property type="entry name" value="FtsK_4TM"/>
    <property type="match status" value="1"/>
</dbReference>
<dbReference type="Gene3D" id="1.10.10.10">
    <property type="entry name" value="Winged helix-like DNA-binding domain superfamily/Winged helix DNA-binding domain"/>
    <property type="match status" value="1"/>
</dbReference>
<keyword evidence="6 14" id="KW-0547">Nucleotide-binding</keyword>
<dbReference type="InterPro" id="IPR002543">
    <property type="entry name" value="FtsK_dom"/>
</dbReference>
<evidence type="ECO:0000256" key="15">
    <source>
        <dbReference type="SAM" id="MobiDB-lite"/>
    </source>
</evidence>
<dbReference type="InterPro" id="IPR036390">
    <property type="entry name" value="WH_DNA-bd_sf"/>
</dbReference>
<evidence type="ECO:0000256" key="14">
    <source>
        <dbReference type="PROSITE-ProRule" id="PRU00289"/>
    </source>
</evidence>
<evidence type="ECO:0000256" key="5">
    <source>
        <dbReference type="ARBA" id="ARBA00022692"/>
    </source>
</evidence>
<feature type="domain" description="FtsK" evidence="17">
    <location>
        <begin position="467"/>
        <end position="654"/>
    </location>
</feature>
<comment type="function">
    <text evidence="13">Essential cell division protein that coordinates cell division and chromosome segregation. The N-terminus is involved in assembly of the cell-division machinery. The C-terminus functions as a DNA motor that moves dsDNA in an ATP-dependent manner towards the dif recombination site, which is located within the replication terminus region. Required for activation of the Xer recombinase, allowing activation of chromosome unlinking by recombination.</text>
</comment>
<reference evidence="18" key="1">
    <citation type="journal article" date="2020" name="mSystems">
        <title>Genome- and Community-Level Interaction Insights into Carbon Utilization and Element Cycling Functions of Hydrothermarchaeota in Hydrothermal Sediment.</title>
        <authorList>
            <person name="Zhou Z."/>
            <person name="Liu Y."/>
            <person name="Xu W."/>
            <person name="Pan J."/>
            <person name="Luo Z.H."/>
            <person name="Li M."/>
        </authorList>
    </citation>
    <scope>NUCLEOTIDE SEQUENCE [LARGE SCALE GENOMIC DNA]</scope>
    <source>
        <strain evidence="18">SpSt-556</strain>
    </source>
</reference>
<dbReference type="GO" id="GO:0007059">
    <property type="term" value="P:chromosome segregation"/>
    <property type="evidence" value="ECO:0007669"/>
    <property type="project" value="UniProtKB-KW"/>
</dbReference>
<dbReference type="SUPFAM" id="SSF46785">
    <property type="entry name" value="Winged helix' DNA-binding domain"/>
    <property type="match status" value="1"/>
</dbReference>
<dbReference type="GO" id="GO:0005886">
    <property type="term" value="C:plasma membrane"/>
    <property type="evidence" value="ECO:0007669"/>
    <property type="project" value="UniProtKB-SubCell"/>
</dbReference>
<evidence type="ECO:0000256" key="9">
    <source>
        <dbReference type="ARBA" id="ARBA00022989"/>
    </source>
</evidence>
<evidence type="ECO:0000256" key="12">
    <source>
        <dbReference type="ARBA" id="ARBA00023306"/>
    </source>
</evidence>
<feature type="binding site" evidence="14">
    <location>
        <begin position="484"/>
        <end position="491"/>
    </location>
    <ligand>
        <name>ATP</name>
        <dbReference type="ChEBI" id="CHEBI:30616"/>
    </ligand>
</feature>
<dbReference type="SUPFAM" id="SSF52540">
    <property type="entry name" value="P-loop containing nucleoside triphosphate hydrolases"/>
    <property type="match status" value="1"/>
</dbReference>
<evidence type="ECO:0000256" key="2">
    <source>
        <dbReference type="ARBA" id="ARBA00006474"/>
    </source>
</evidence>
<dbReference type="EMBL" id="DSXR01000031">
    <property type="protein sequence ID" value="HGS86439.1"/>
    <property type="molecule type" value="Genomic_DNA"/>
</dbReference>
<dbReference type="Gene3D" id="3.30.980.40">
    <property type="match status" value="1"/>
</dbReference>
<dbReference type="Pfam" id="PF09397">
    <property type="entry name" value="FtsK_gamma"/>
    <property type="match status" value="1"/>
</dbReference>
<dbReference type="InterPro" id="IPR036388">
    <property type="entry name" value="WH-like_DNA-bd_sf"/>
</dbReference>
<dbReference type="PANTHER" id="PTHR22683">
    <property type="entry name" value="SPORULATION PROTEIN RELATED"/>
    <property type="match status" value="1"/>
</dbReference>
<dbReference type="InterPro" id="IPR027417">
    <property type="entry name" value="P-loop_NTPase"/>
</dbReference>
<evidence type="ECO:0000256" key="4">
    <source>
        <dbReference type="ARBA" id="ARBA00022618"/>
    </source>
</evidence>
<keyword evidence="7" id="KW-0159">Chromosome partition</keyword>
<dbReference type="InterPro" id="IPR018541">
    <property type="entry name" value="Ftsk_gamma"/>
</dbReference>
<gene>
    <name evidence="18" type="ORF">ENT17_02355</name>
</gene>
<dbReference type="PROSITE" id="PS50901">
    <property type="entry name" value="FTSK"/>
    <property type="match status" value="1"/>
</dbReference>
<evidence type="ECO:0000256" key="1">
    <source>
        <dbReference type="ARBA" id="ARBA00004651"/>
    </source>
</evidence>
<dbReference type="Pfam" id="PF17854">
    <property type="entry name" value="FtsK_alpha"/>
    <property type="match status" value="1"/>
</dbReference>
<dbReference type="GO" id="GO:0005524">
    <property type="term" value="F:ATP binding"/>
    <property type="evidence" value="ECO:0007669"/>
    <property type="project" value="UniProtKB-UniRule"/>
</dbReference>
<protein>
    <submittedName>
        <fullName evidence="18">DNA translocase FtsK</fullName>
    </submittedName>
</protein>
<dbReference type="InterPro" id="IPR050206">
    <property type="entry name" value="FtsK/SpoIIIE/SftA"/>
</dbReference>
<dbReference type="InterPro" id="IPR041027">
    <property type="entry name" value="FtsK_alpha"/>
</dbReference>
<evidence type="ECO:0000259" key="17">
    <source>
        <dbReference type="PROSITE" id="PS50901"/>
    </source>
</evidence>
<feature type="transmembrane region" description="Helical" evidence="16">
    <location>
        <begin position="78"/>
        <end position="98"/>
    </location>
</feature>
<keyword evidence="12" id="KW-0131">Cell cycle</keyword>
<dbReference type="SMART" id="SM00843">
    <property type="entry name" value="Ftsk_gamma"/>
    <property type="match status" value="1"/>
</dbReference>
<dbReference type="Pfam" id="PF01580">
    <property type="entry name" value="FtsK_SpoIIIE"/>
    <property type="match status" value="1"/>
</dbReference>
<proteinExistence type="inferred from homology"/>
<sequence>MDIEHLFRMEWLELARHPSKSRKTAPQSPARGRSKTAERPIKRKPERNSPSASRSRSVRSSGSSGGLSLPSLSLDRKLDLLGVFLAFVGLLTLLSLLSSQRSTITGAWISFLSRITGWGAYLLPLLFIAVGLWLVFRSFERLPRLSAERLTGGLLLYLNLLSWMHLFAGGGMELAELGKGGGILGGFLLRLLTSSVGVAGALIVLLAWLMIALVFTFDLSIPELMRRISPLFSGMQQRIRQAVASRPRDSMQESESEELPPEFQPLPPAAPQRSTPPRRERAASSTATSQPAPPAPQPQPAGHADNVVTSPSHQTSASAAAFIWELPAVDSILDPATPAAQQTNLEQERAKLIEETLASFGAPAHVVDISRGPTVTRFGVEPDFIETRSGRTRVRVSKIASLADDLALALAAPRIRIQAPVPGRAYVGIEVPNTEISRVSMREVLESEAFKRIRSVLRFALGKDVAGKPVAVDLAAMPHLLIAGTTGSGKSVCVNSILTCLLLNNTPADMRLILVDPKRVELTGYNGIPHLLAPVVVDTERVIGALQWLQREMDARYHKFSQSGARNIQDFNARHPTERLPYLVAVIDELADLMMLAPDETERAITRLAQLARATGIHLILATQRPSVDVVTGLIKANFPARIAFAVASSVDSRVILDQPGAERLLGRGDMLFQAPDAAAPVRLQGVFVSDVEIQRLVDYWRSQAALVREKSGGESTTPTTADLLPAGIPLKQTPLWDDEESGGDPLLKEAIELVRREGRASITMLQRRLRVGYTRAARLIDALEEKGIISPALPNSQVREVLDYGQTAPPAEK</sequence>
<comment type="similarity">
    <text evidence="2">Belongs to the FtsK/SpoIIIE/SftA family.</text>
</comment>
<feature type="region of interest" description="Disordered" evidence="15">
    <location>
        <begin position="17"/>
        <end position="67"/>
    </location>
</feature>
<dbReference type="CDD" id="cd01127">
    <property type="entry name" value="TrwB_TraG_TraD_VirD4"/>
    <property type="match status" value="1"/>
</dbReference>
<feature type="transmembrane region" description="Helical" evidence="16">
    <location>
        <begin position="118"/>
        <end position="136"/>
    </location>
</feature>
<feature type="region of interest" description="Disordered" evidence="15">
    <location>
        <begin position="242"/>
        <end position="312"/>
    </location>
</feature>
<comment type="subcellular location">
    <subcellularLocation>
        <location evidence="1">Cell membrane</location>
        <topology evidence="1">Multi-pass membrane protein</topology>
    </subcellularLocation>
</comment>
<dbReference type="AlphaFoldDB" id="A0A7C4KXZ5"/>
<keyword evidence="10" id="KW-0238">DNA-binding</keyword>
<keyword evidence="5 16" id="KW-0812">Transmembrane</keyword>
<evidence type="ECO:0000256" key="10">
    <source>
        <dbReference type="ARBA" id="ARBA00023125"/>
    </source>
</evidence>
<dbReference type="InterPro" id="IPR025199">
    <property type="entry name" value="FtsK_4TM"/>
</dbReference>
<evidence type="ECO:0000256" key="16">
    <source>
        <dbReference type="SAM" id="Phobius"/>
    </source>
</evidence>
<evidence type="ECO:0000313" key="18">
    <source>
        <dbReference type="EMBL" id="HGS86439.1"/>
    </source>
</evidence>
<keyword evidence="11 16" id="KW-0472">Membrane</keyword>
<comment type="caution">
    <text evidence="18">The sequence shown here is derived from an EMBL/GenBank/DDBJ whole genome shotgun (WGS) entry which is preliminary data.</text>
</comment>
<evidence type="ECO:0000256" key="7">
    <source>
        <dbReference type="ARBA" id="ARBA00022829"/>
    </source>
</evidence>
<dbReference type="GO" id="GO:0003677">
    <property type="term" value="F:DNA binding"/>
    <property type="evidence" value="ECO:0007669"/>
    <property type="project" value="UniProtKB-KW"/>
</dbReference>
<dbReference type="Gene3D" id="3.40.50.300">
    <property type="entry name" value="P-loop containing nucleotide triphosphate hydrolases"/>
    <property type="match status" value="1"/>
</dbReference>
<keyword evidence="8 14" id="KW-0067">ATP-binding</keyword>
<feature type="transmembrane region" description="Helical" evidence="16">
    <location>
        <begin position="187"/>
        <end position="217"/>
    </location>
</feature>
<feature type="compositionally biased region" description="Low complexity" evidence="15">
    <location>
        <begin position="49"/>
        <end position="67"/>
    </location>
</feature>
<keyword evidence="3" id="KW-1003">Cell membrane</keyword>
<organism evidence="18">
    <name type="scientific">Bellilinea caldifistulae</name>
    <dbReference type="NCBI Taxonomy" id="360411"/>
    <lineage>
        <taxon>Bacteria</taxon>
        <taxon>Bacillati</taxon>
        <taxon>Chloroflexota</taxon>
        <taxon>Anaerolineae</taxon>
        <taxon>Anaerolineales</taxon>
        <taxon>Anaerolineaceae</taxon>
        <taxon>Bellilinea</taxon>
    </lineage>
</organism>
<evidence type="ECO:0000256" key="11">
    <source>
        <dbReference type="ARBA" id="ARBA00023136"/>
    </source>
</evidence>
<accession>A0A7C4KXZ5</accession>
<evidence type="ECO:0000256" key="6">
    <source>
        <dbReference type="ARBA" id="ARBA00022741"/>
    </source>
</evidence>
<evidence type="ECO:0000256" key="3">
    <source>
        <dbReference type="ARBA" id="ARBA00022475"/>
    </source>
</evidence>
<dbReference type="GO" id="GO:0051301">
    <property type="term" value="P:cell division"/>
    <property type="evidence" value="ECO:0007669"/>
    <property type="project" value="UniProtKB-KW"/>
</dbReference>
<keyword evidence="9 16" id="KW-1133">Transmembrane helix</keyword>
<dbReference type="PANTHER" id="PTHR22683:SF41">
    <property type="entry name" value="DNA TRANSLOCASE FTSK"/>
    <property type="match status" value="1"/>
</dbReference>
<name>A0A7C4KXZ5_9CHLR</name>
<evidence type="ECO:0000256" key="8">
    <source>
        <dbReference type="ARBA" id="ARBA00022840"/>
    </source>
</evidence>
<evidence type="ECO:0000256" key="13">
    <source>
        <dbReference type="ARBA" id="ARBA00024986"/>
    </source>
</evidence>
<keyword evidence="4" id="KW-0132">Cell division</keyword>